<evidence type="ECO:0000256" key="1">
    <source>
        <dbReference type="SAM" id="Phobius"/>
    </source>
</evidence>
<keyword evidence="4" id="KW-1185">Reference proteome</keyword>
<dbReference type="STRING" id="64969.SAMN02745127_03010"/>
<accession>A0A1T4SG95</accession>
<feature type="transmembrane region" description="Helical" evidence="1">
    <location>
        <begin position="36"/>
        <end position="55"/>
    </location>
</feature>
<dbReference type="AlphaFoldDB" id="A0A1T4SG95"/>
<dbReference type="Pfam" id="PF11127">
    <property type="entry name" value="YgaP-like_TM"/>
    <property type="match status" value="1"/>
</dbReference>
<organism evidence="3 4">
    <name type="scientific">Oceanospirillum multiglobuliferum</name>
    <dbReference type="NCBI Taxonomy" id="64969"/>
    <lineage>
        <taxon>Bacteria</taxon>
        <taxon>Pseudomonadati</taxon>
        <taxon>Pseudomonadota</taxon>
        <taxon>Gammaproteobacteria</taxon>
        <taxon>Oceanospirillales</taxon>
        <taxon>Oceanospirillaceae</taxon>
        <taxon>Oceanospirillum</taxon>
    </lineage>
</organism>
<dbReference type="EMBL" id="MTSM01000029">
    <property type="protein sequence ID" value="OPX54295.1"/>
    <property type="molecule type" value="Genomic_DNA"/>
</dbReference>
<evidence type="ECO:0000313" key="4">
    <source>
        <dbReference type="Proteomes" id="UP000191418"/>
    </source>
</evidence>
<gene>
    <name evidence="3" type="ORF">BTE48_14980</name>
</gene>
<name>A0A1T4SG95_9GAMM</name>
<feature type="transmembrane region" description="Helical" evidence="1">
    <location>
        <begin position="12"/>
        <end position="30"/>
    </location>
</feature>
<keyword evidence="1" id="KW-1133">Transmembrane helix</keyword>
<dbReference type="OrthoDB" id="9804804at2"/>
<keyword evidence="1" id="KW-0812">Transmembrane</keyword>
<dbReference type="Proteomes" id="UP000191418">
    <property type="component" value="Unassembled WGS sequence"/>
</dbReference>
<keyword evidence="1" id="KW-0472">Membrane</keyword>
<sequence length="62" mass="6635">MQCNVGKTDRILRVVLGLCIIGAGVMFQSWFGAVGVILLVTAAVGWCPMYLPLGFSSCKKKS</sequence>
<evidence type="ECO:0000313" key="3">
    <source>
        <dbReference type="EMBL" id="OPX54295.1"/>
    </source>
</evidence>
<feature type="domain" description="Inner membrane protein YgaP-like transmembrane" evidence="2">
    <location>
        <begin position="1"/>
        <end position="61"/>
    </location>
</feature>
<protein>
    <recommendedName>
        <fullName evidence="2">Inner membrane protein YgaP-like transmembrane domain-containing protein</fullName>
    </recommendedName>
</protein>
<dbReference type="InterPro" id="IPR021309">
    <property type="entry name" value="YgaP-like_TM"/>
</dbReference>
<proteinExistence type="predicted"/>
<evidence type="ECO:0000259" key="2">
    <source>
        <dbReference type="Pfam" id="PF11127"/>
    </source>
</evidence>
<comment type="caution">
    <text evidence="3">The sequence shown here is derived from an EMBL/GenBank/DDBJ whole genome shotgun (WGS) entry which is preliminary data.</text>
</comment>
<reference evidence="3 4" key="1">
    <citation type="submission" date="2017-01" db="EMBL/GenBank/DDBJ databases">
        <title>Genome Sequencing of a Marine Spirillum, Oceanospirillum multiglobuliferum ATCC 33336, from Japan.</title>
        <authorList>
            <person name="Carney J.G."/>
            <person name="Trachtenberg A.M."/>
            <person name="Rheaume B.A."/>
            <person name="Linnane J.D."/>
            <person name="Pitts N.L."/>
            <person name="Mykles D.L."/>
            <person name="Maclea K.S."/>
        </authorList>
    </citation>
    <scope>NUCLEOTIDE SEQUENCE [LARGE SCALE GENOMIC DNA]</scope>
    <source>
        <strain evidence="3 4">ATCC 33336</strain>
    </source>
</reference>
<dbReference type="RefSeq" id="WP_078746522.1">
    <property type="nucleotide sequence ID" value="NZ_FUXG01000030.1"/>
</dbReference>